<sequence>MGRIKLPFAFCLLPFAFCLLPPVSCLLSPDDRLLNLEENINFRSPGDFQPVLGFNVVIGG</sequence>
<evidence type="ECO:0000313" key="3">
    <source>
        <dbReference type="Proteomes" id="UP000316280"/>
    </source>
</evidence>
<keyword evidence="1" id="KW-0732">Signal</keyword>
<dbReference type="EMBL" id="SFBR01000022">
    <property type="protein sequence ID" value="TRT89930.1"/>
    <property type="molecule type" value="Genomic_DNA"/>
</dbReference>
<name>A0A552AWV1_MICAE</name>
<evidence type="ECO:0000313" key="2">
    <source>
        <dbReference type="EMBL" id="TRT89930.1"/>
    </source>
</evidence>
<dbReference type="AlphaFoldDB" id="A0A552AWV1"/>
<protein>
    <submittedName>
        <fullName evidence="2">Uncharacterized protein</fullName>
    </submittedName>
</protein>
<proteinExistence type="predicted"/>
<feature type="chain" id="PRO_5021959965" evidence="1">
    <location>
        <begin position="27"/>
        <end position="60"/>
    </location>
</feature>
<evidence type="ECO:0000256" key="1">
    <source>
        <dbReference type="SAM" id="SignalP"/>
    </source>
</evidence>
<organism evidence="2 3">
    <name type="scientific">Microcystis aeruginosa Ma_OC_H_19870700_S124</name>
    <dbReference type="NCBI Taxonomy" id="2486262"/>
    <lineage>
        <taxon>Bacteria</taxon>
        <taxon>Bacillati</taxon>
        <taxon>Cyanobacteriota</taxon>
        <taxon>Cyanophyceae</taxon>
        <taxon>Oscillatoriophycideae</taxon>
        <taxon>Chroococcales</taxon>
        <taxon>Microcystaceae</taxon>
        <taxon>Microcystis</taxon>
    </lineage>
</organism>
<comment type="caution">
    <text evidence="2">The sequence shown here is derived from an EMBL/GenBank/DDBJ whole genome shotgun (WGS) entry which is preliminary data.</text>
</comment>
<feature type="signal peptide" evidence="1">
    <location>
        <begin position="1"/>
        <end position="26"/>
    </location>
</feature>
<dbReference type="Proteomes" id="UP000316280">
    <property type="component" value="Unassembled WGS sequence"/>
</dbReference>
<accession>A0A552AWV1</accession>
<gene>
    <name evidence="2" type="ORF">EWV63_02585</name>
</gene>
<reference evidence="2 3" key="1">
    <citation type="submission" date="2019-01" db="EMBL/GenBank/DDBJ databases">
        <title>Coherence of Microcystis species and biogeography revealed through population genomics.</title>
        <authorList>
            <person name="Perez-Carrascal O.M."/>
            <person name="Terrat Y."/>
            <person name="Giani A."/>
            <person name="Fortin N."/>
            <person name="Tromas N."/>
            <person name="Shapiro B.J."/>
        </authorList>
    </citation>
    <scope>NUCLEOTIDE SEQUENCE [LARGE SCALE GENOMIC DNA]</scope>
    <source>
        <strain evidence="2">Ma_OC_H_19870700_S124</strain>
    </source>
</reference>